<dbReference type="InterPro" id="IPR002401">
    <property type="entry name" value="Cyt_P450_E_grp-I"/>
</dbReference>
<evidence type="ECO:0000256" key="4">
    <source>
        <dbReference type="ARBA" id="ARBA00023002"/>
    </source>
</evidence>
<dbReference type="PANTHER" id="PTHR24291">
    <property type="entry name" value="CYTOCHROME P450 FAMILY 4"/>
    <property type="match status" value="1"/>
</dbReference>
<name>A0A1A3U8E8_MYCSD</name>
<keyword evidence="5 7" id="KW-0408">Iron</keyword>
<keyword evidence="3 7" id="KW-0479">Metal-binding</keyword>
<organism evidence="9 10">
    <name type="scientific">Mycolicibacter sinensis (strain JDM601)</name>
    <name type="common">Mycobacterium sinense</name>
    <dbReference type="NCBI Taxonomy" id="875328"/>
    <lineage>
        <taxon>Bacteria</taxon>
        <taxon>Bacillati</taxon>
        <taxon>Actinomycetota</taxon>
        <taxon>Actinomycetes</taxon>
        <taxon>Mycobacteriales</taxon>
        <taxon>Mycobacteriaceae</taxon>
        <taxon>Mycolicibacter</taxon>
    </lineage>
</organism>
<dbReference type="Pfam" id="PF00067">
    <property type="entry name" value="p450"/>
    <property type="match status" value="1"/>
</dbReference>
<dbReference type="PROSITE" id="PS00086">
    <property type="entry name" value="CYTOCHROME_P450"/>
    <property type="match status" value="1"/>
</dbReference>
<dbReference type="InterPro" id="IPR001128">
    <property type="entry name" value="Cyt_P450"/>
</dbReference>
<dbReference type="SUPFAM" id="SSF48264">
    <property type="entry name" value="Cytochrome P450"/>
    <property type="match status" value="1"/>
</dbReference>
<dbReference type="GO" id="GO:0016705">
    <property type="term" value="F:oxidoreductase activity, acting on paired donors, with incorporation or reduction of molecular oxygen"/>
    <property type="evidence" value="ECO:0007669"/>
    <property type="project" value="InterPro"/>
</dbReference>
<accession>A0A1A3U8E8</accession>
<evidence type="ECO:0000256" key="6">
    <source>
        <dbReference type="ARBA" id="ARBA00023033"/>
    </source>
</evidence>
<dbReference type="InterPro" id="IPR050196">
    <property type="entry name" value="Cytochrome_P450_Monoox"/>
</dbReference>
<protein>
    <recommendedName>
        <fullName evidence="11">Cytochrome P450</fullName>
    </recommendedName>
</protein>
<proteinExistence type="inferred from homology"/>
<evidence type="ECO:0000256" key="1">
    <source>
        <dbReference type="ARBA" id="ARBA00010617"/>
    </source>
</evidence>
<evidence type="ECO:0000256" key="3">
    <source>
        <dbReference type="ARBA" id="ARBA00022723"/>
    </source>
</evidence>
<comment type="cofactor">
    <cofactor evidence="7">
        <name>heme</name>
        <dbReference type="ChEBI" id="CHEBI:30413"/>
    </cofactor>
</comment>
<keyword evidence="2 7" id="KW-0349">Heme</keyword>
<sequence>MMRDPFTYLHRASQKYGDIFRLPLPFYDRVIINHPDLVREVFHDRSGNYGFPDFPDFVKQKVGMGLPWLDGEEYTQRRQLYTPMFGKRFLATLADDFVDEMVKRLDSWESFVDTGHEIDLEHEVGKILLPAFMRNMFSIELTDGQVHTYDQDLREILASAASITLTRRPPNILPIPGAPNLLNSFRRMMRTVNEILDTRASESVKHNDLLQILVDARLPDESQLDRQARAIDTAALMVAGYDTVVAVLSWMFSLLPTNTSAQQRLYDEVDALGGDMPTAAHLNKLDWAKQCFDEAQRLQGHPFNERFSKADNELAGFHIPKGTFVGACMTALHRDPRWWARPEVYDPHHFDSDQVAARPNTAFIPFGTGPHQCIGMAMAYQNGQLLTALILQRYRIHLRPGWTPKHKMTQSVTIQGGVPCTVTRR</sequence>
<evidence type="ECO:0000313" key="9">
    <source>
        <dbReference type="EMBL" id="OBK91109.1"/>
    </source>
</evidence>
<evidence type="ECO:0000256" key="7">
    <source>
        <dbReference type="PIRSR" id="PIRSR602401-1"/>
    </source>
</evidence>
<keyword evidence="6 8" id="KW-0503">Monooxygenase</keyword>
<evidence type="ECO:0008006" key="11">
    <source>
        <dbReference type="Google" id="ProtNLM"/>
    </source>
</evidence>
<evidence type="ECO:0000313" key="10">
    <source>
        <dbReference type="Proteomes" id="UP000093759"/>
    </source>
</evidence>
<evidence type="ECO:0000256" key="2">
    <source>
        <dbReference type="ARBA" id="ARBA00022617"/>
    </source>
</evidence>
<dbReference type="GO" id="GO:0004497">
    <property type="term" value="F:monooxygenase activity"/>
    <property type="evidence" value="ECO:0007669"/>
    <property type="project" value="UniProtKB-KW"/>
</dbReference>
<dbReference type="EMBL" id="LZMF01000008">
    <property type="protein sequence ID" value="OBK91109.1"/>
    <property type="molecule type" value="Genomic_DNA"/>
</dbReference>
<dbReference type="PRINTS" id="PR00463">
    <property type="entry name" value="EP450I"/>
</dbReference>
<dbReference type="PRINTS" id="PR00385">
    <property type="entry name" value="P450"/>
</dbReference>
<comment type="similarity">
    <text evidence="1 8">Belongs to the cytochrome P450 family.</text>
</comment>
<dbReference type="InterPro" id="IPR036396">
    <property type="entry name" value="Cyt_P450_sf"/>
</dbReference>
<gene>
    <name evidence="9" type="ORF">A5648_15410</name>
</gene>
<dbReference type="InterPro" id="IPR017972">
    <property type="entry name" value="Cyt_P450_CS"/>
</dbReference>
<dbReference type="GO" id="GO:0020037">
    <property type="term" value="F:heme binding"/>
    <property type="evidence" value="ECO:0007669"/>
    <property type="project" value="InterPro"/>
</dbReference>
<keyword evidence="4 8" id="KW-0560">Oxidoreductase</keyword>
<dbReference type="AlphaFoldDB" id="A0A1A3U8E8"/>
<dbReference type="GO" id="GO:0005506">
    <property type="term" value="F:iron ion binding"/>
    <property type="evidence" value="ECO:0007669"/>
    <property type="project" value="InterPro"/>
</dbReference>
<evidence type="ECO:0000256" key="8">
    <source>
        <dbReference type="RuleBase" id="RU000461"/>
    </source>
</evidence>
<dbReference type="Proteomes" id="UP000093759">
    <property type="component" value="Unassembled WGS sequence"/>
</dbReference>
<reference evidence="10" key="1">
    <citation type="submission" date="2016-06" db="EMBL/GenBank/DDBJ databases">
        <authorList>
            <person name="Sutton G."/>
            <person name="Brinkac L."/>
            <person name="Sanka R."/>
            <person name="Adams M."/>
            <person name="Lau E."/>
            <person name="Garcia-Basteiro A."/>
            <person name="Lopez-Varela E."/>
            <person name="Palencia S."/>
        </authorList>
    </citation>
    <scope>NUCLEOTIDE SEQUENCE [LARGE SCALE GENOMIC DNA]</scope>
    <source>
        <strain evidence="10">1274684.2</strain>
    </source>
</reference>
<dbReference type="Gene3D" id="1.10.630.10">
    <property type="entry name" value="Cytochrome P450"/>
    <property type="match status" value="1"/>
</dbReference>
<feature type="binding site" description="axial binding residue" evidence="7">
    <location>
        <position position="373"/>
    </location>
    <ligand>
        <name>heme</name>
        <dbReference type="ChEBI" id="CHEBI:30413"/>
    </ligand>
    <ligandPart>
        <name>Fe</name>
        <dbReference type="ChEBI" id="CHEBI:18248"/>
    </ligandPart>
</feature>
<comment type="caution">
    <text evidence="9">The sequence shown here is derived from an EMBL/GenBank/DDBJ whole genome shotgun (WGS) entry which is preliminary data.</text>
</comment>
<evidence type="ECO:0000256" key="5">
    <source>
        <dbReference type="ARBA" id="ARBA00023004"/>
    </source>
</evidence>
<dbReference type="PANTHER" id="PTHR24291:SF50">
    <property type="entry name" value="BIFUNCTIONAL ALBAFLAVENONE MONOOXYGENASE_TERPENE SYNTHASE"/>
    <property type="match status" value="1"/>
</dbReference>